<evidence type="ECO:0000256" key="9">
    <source>
        <dbReference type="ARBA" id="ARBA00023136"/>
    </source>
</evidence>
<comment type="catalytic activity">
    <reaction evidence="10">
        <text>a 1,2-diacyl-sn-glycero-3-phospho-L-serine(in) = a 1,2-diacyl-sn-glycero-3-phospho-L-serine(out)</text>
        <dbReference type="Rhea" id="RHEA:38663"/>
        <dbReference type="ChEBI" id="CHEBI:57262"/>
    </reaction>
</comment>
<dbReference type="GO" id="GO:0005789">
    <property type="term" value="C:endoplasmic reticulum membrane"/>
    <property type="evidence" value="ECO:0007669"/>
    <property type="project" value="UniProtKB-SubCell"/>
</dbReference>
<evidence type="ECO:0000256" key="4">
    <source>
        <dbReference type="ARBA" id="ARBA00018070"/>
    </source>
</evidence>
<dbReference type="InterPro" id="IPR026849">
    <property type="entry name" value="ATG2"/>
</dbReference>
<dbReference type="GO" id="GO:0061908">
    <property type="term" value="C:phagophore"/>
    <property type="evidence" value="ECO:0007669"/>
    <property type="project" value="TreeGrafter"/>
</dbReference>
<evidence type="ECO:0000256" key="6">
    <source>
        <dbReference type="ARBA" id="ARBA00022824"/>
    </source>
</evidence>
<evidence type="ECO:0000256" key="10">
    <source>
        <dbReference type="ARBA" id="ARBA00024479"/>
    </source>
</evidence>
<organism evidence="12">
    <name type="scientific">Rhizophora mucronata</name>
    <name type="common">Asiatic mangrove</name>
    <dbReference type="NCBI Taxonomy" id="61149"/>
    <lineage>
        <taxon>Eukaryota</taxon>
        <taxon>Viridiplantae</taxon>
        <taxon>Streptophyta</taxon>
        <taxon>Embryophyta</taxon>
        <taxon>Tracheophyta</taxon>
        <taxon>Spermatophyta</taxon>
        <taxon>Magnoliopsida</taxon>
        <taxon>eudicotyledons</taxon>
        <taxon>Gunneridae</taxon>
        <taxon>Pentapetalae</taxon>
        <taxon>rosids</taxon>
        <taxon>fabids</taxon>
        <taxon>Malpighiales</taxon>
        <taxon>Rhizophoraceae</taxon>
        <taxon>Rhizophora</taxon>
    </lineage>
</organism>
<reference evidence="12" key="1">
    <citation type="submission" date="2018-02" db="EMBL/GenBank/DDBJ databases">
        <title>Rhizophora mucronata_Transcriptome.</title>
        <authorList>
            <person name="Meera S.P."/>
            <person name="Sreeshan A."/>
            <person name="Augustine A."/>
        </authorList>
    </citation>
    <scope>NUCLEOTIDE SEQUENCE</scope>
    <source>
        <tissue evidence="12">Leaf</tissue>
    </source>
</reference>
<keyword evidence="9" id="KW-0472">Membrane</keyword>
<keyword evidence="7" id="KW-0072">Autophagy</keyword>
<protein>
    <recommendedName>
        <fullName evidence="4">Autophagy-related protein 2</fullName>
    </recommendedName>
</protein>
<evidence type="ECO:0000313" key="12">
    <source>
        <dbReference type="EMBL" id="MBX04587.1"/>
    </source>
</evidence>
<dbReference type="GO" id="GO:0006869">
    <property type="term" value="P:lipid transport"/>
    <property type="evidence" value="ECO:0007669"/>
    <property type="project" value="UniProtKB-KW"/>
</dbReference>
<comment type="similarity">
    <text evidence="3">Belongs to the ATG2 family.</text>
</comment>
<dbReference type="GO" id="GO:0000045">
    <property type="term" value="P:autophagosome assembly"/>
    <property type="evidence" value="ECO:0007669"/>
    <property type="project" value="TreeGrafter"/>
</dbReference>
<dbReference type="GO" id="GO:0061709">
    <property type="term" value="P:reticulophagy"/>
    <property type="evidence" value="ECO:0007669"/>
    <property type="project" value="TreeGrafter"/>
</dbReference>
<evidence type="ECO:0000256" key="1">
    <source>
        <dbReference type="ARBA" id="ARBA00004406"/>
    </source>
</evidence>
<dbReference type="PANTHER" id="PTHR13190:SF1">
    <property type="entry name" value="AUTOPHAGY-RELATED 2, ISOFORM A"/>
    <property type="match status" value="1"/>
</dbReference>
<proteinExistence type="inferred from homology"/>
<dbReference type="EMBL" id="GGEC01024103">
    <property type="protein sequence ID" value="MBX04587.1"/>
    <property type="molecule type" value="Transcribed_RNA"/>
</dbReference>
<dbReference type="GO" id="GO:0034045">
    <property type="term" value="C:phagophore assembly site membrane"/>
    <property type="evidence" value="ECO:0007669"/>
    <property type="project" value="UniProtKB-SubCell"/>
</dbReference>
<dbReference type="Pfam" id="PF13329">
    <property type="entry name" value="ATG2_CAD"/>
    <property type="match status" value="2"/>
</dbReference>
<evidence type="ECO:0000256" key="2">
    <source>
        <dbReference type="ARBA" id="ARBA00004623"/>
    </source>
</evidence>
<evidence type="ECO:0000256" key="5">
    <source>
        <dbReference type="ARBA" id="ARBA00022448"/>
    </source>
</evidence>
<evidence type="ECO:0000256" key="11">
    <source>
        <dbReference type="ARBA" id="ARBA00024615"/>
    </source>
</evidence>
<dbReference type="GO" id="GO:0000422">
    <property type="term" value="P:autophagy of mitochondrion"/>
    <property type="evidence" value="ECO:0007669"/>
    <property type="project" value="TreeGrafter"/>
</dbReference>
<accession>A0A2P2KFX3</accession>
<keyword evidence="5" id="KW-0813">Transport</keyword>
<keyword evidence="8" id="KW-0445">Lipid transport</keyword>
<dbReference type="GO" id="GO:0032266">
    <property type="term" value="F:phosphatidylinositol-3-phosphate binding"/>
    <property type="evidence" value="ECO:0007669"/>
    <property type="project" value="TreeGrafter"/>
</dbReference>
<comment type="subcellular location">
    <subcellularLocation>
        <location evidence="1">Endoplasmic reticulum membrane</location>
        <topology evidence="1">Peripheral membrane protein</topology>
    </subcellularLocation>
    <subcellularLocation>
        <location evidence="2">Preautophagosomal structure membrane</location>
        <topology evidence="2">Peripheral membrane protein</topology>
    </subcellularLocation>
</comment>
<keyword evidence="6" id="KW-0256">Endoplasmic reticulum</keyword>
<evidence type="ECO:0000256" key="8">
    <source>
        <dbReference type="ARBA" id="ARBA00023055"/>
    </source>
</evidence>
<dbReference type="GO" id="GO:0061723">
    <property type="term" value="P:glycophagy"/>
    <property type="evidence" value="ECO:0007669"/>
    <property type="project" value="TreeGrafter"/>
</dbReference>
<evidence type="ECO:0000256" key="3">
    <source>
        <dbReference type="ARBA" id="ARBA00009714"/>
    </source>
</evidence>
<sequence>MRIDGTVKVIEIVDYSGNKGDVADLGLQESNSESKSEIFLTERMQADILGALPPLSSFTEAHCANELNALVASEFPLGSVIKTKLLSTAGITHCQFATTSNLSVGSLTATRSFSLQLPQFVFWVNFCSIDMFLDLLKDIAEMDSPKSEINSVNGNHGSLLVDEKKGSNLDVATLTSTGNWRVNISMPNARLILCPPVRNGKNTRGYSSWDKFLAIDFHSPSTLEDGKVQDTSPRSNASLWERYTSRTTCSLHLSVGNLKIYLVNLFCQGDGLDSSGKSRQKVSAQKVLFVYSRAGSLSKVSMLWQECPVIGSWDIESAKSLATPEEYESRENFTVKGSEYATATSANKKNLDYRNSGTREEIILSSAFFLHVHLFPVIVDIGSSQYVDLHHFLGQMIGVLSDVSREVVCVEDTKSISQTSILVVCESLELSVRPDIKEDIRSSLQNDLPGSWHCLKLRIQKLEMLSVSNVGGIRNANLFWLSHQEGKLWGAITGFPDRELLLISCSNSTRKRGDGGGSNALSSRSAGSDIIYLWDPRNLHAFTSITISCITIVAVGGRLDWLGVISSFFSLPSAEKMDGNLPQGDMNAHYGASFVLKLLDVGLSYEPHMKSSVVGNLHTDSGPSHFNEETGEPFVACLLAASSLYLANIKLEESFVVEYKIRVQDLGLLLCPANENLCGTYNVEYLREMGYVRIAWEALIEAKLRTNCKDGLFWDLECSKSHIYVETCHDTTSGLMRLGAQLQQLFAPDLEDSLVYLQNRWDNVQQAQERNEFDDVDSQESTLSTSPVHVSSVDTGSKPQIVGLMDQICEDAFHLDENQARQFGFRESQAHERFLGEACNLSAEKTGISSNDVYFDGTVTAVESSETSFRQKSFPEVIEGYYLSDSPEIVKSSTGNCRDGDLGRGCNGWYEDAAINIVENHISEESEETDPSQFSVSNFSSVDSALSDDFGKATGRIVLKNIDVSWRMYSGSDWHACKKNGEEPTNCVGRETTACLELTLSGTQFQHVFYPVGGLCASKLSVSVQDFYLCDKSKTAPWKLILGYYHSKNHPRESSSNAFKLDLEAVRPDPQTPLEEYRLRIALLPMLLHLHQSQLDFLVNFFGEKGSSVGQSSDHHQNSDAAIQSVRRSNNLGGHAIVEEALLPYFQKFDIWPIVLQVDYSPCRVDLAALGGGKYVELVNLVPWKGVKLHLKHVHAVGVYGWGSVCEAIIGEWLEDISQHQIRKVLRGIPTIRSLVAVGNGAAKLVSLPVESYRKDHRVLKGMQKGTIAFLKSLSLEAVGLGVHLAAGAHDILLQAEYILTSIPHPVSGPQHGQKSNVRCNQPRNAQQGIQQAYESLSDGLGKSASALVRKPFNQYQRGTSAGSALATAVRAVPGAAIAPVTACASAAHHALLGIRNSLDPEHKKESMEKYLGPTQPHDWN</sequence>
<name>A0A2P2KFX3_RHIMU</name>
<dbReference type="PANTHER" id="PTHR13190">
    <property type="entry name" value="AUTOPHAGY-RELATED 2, ISOFORM A"/>
    <property type="match status" value="1"/>
</dbReference>
<evidence type="ECO:0000256" key="7">
    <source>
        <dbReference type="ARBA" id="ARBA00023006"/>
    </source>
</evidence>
<comment type="catalytic activity">
    <reaction evidence="11">
        <text>a 1,2-diacyl-sn-glycero-3-phosphoethanolamine(in) = a 1,2-diacyl-sn-glycero-3-phosphoethanolamine(out)</text>
        <dbReference type="Rhea" id="RHEA:38895"/>
        <dbReference type="ChEBI" id="CHEBI:64612"/>
    </reaction>
</comment>
<dbReference type="GO" id="GO:0034727">
    <property type="term" value="P:piecemeal microautophagy of the nucleus"/>
    <property type="evidence" value="ECO:0007669"/>
    <property type="project" value="TreeGrafter"/>
</dbReference>
<dbReference type="GO" id="GO:0043495">
    <property type="term" value="F:protein-membrane adaptor activity"/>
    <property type="evidence" value="ECO:0007669"/>
    <property type="project" value="TreeGrafter"/>
</dbReference>